<dbReference type="PROSITE" id="PS51352">
    <property type="entry name" value="THIOREDOXIN_2"/>
    <property type="match status" value="1"/>
</dbReference>
<keyword evidence="4" id="KW-1185">Reference proteome</keyword>
<organism evidence="3 4">
    <name type="scientific">Kaistia geumhonensis</name>
    <dbReference type="NCBI Taxonomy" id="410839"/>
    <lineage>
        <taxon>Bacteria</taxon>
        <taxon>Pseudomonadati</taxon>
        <taxon>Pseudomonadota</taxon>
        <taxon>Alphaproteobacteria</taxon>
        <taxon>Hyphomicrobiales</taxon>
        <taxon>Kaistiaceae</taxon>
        <taxon>Kaistia</taxon>
    </lineage>
</organism>
<protein>
    <submittedName>
        <fullName evidence="3">Thiol-disulfide isomerase/thioredoxin</fullName>
    </submittedName>
</protein>
<dbReference type="InterPro" id="IPR006311">
    <property type="entry name" value="TAT_signal"/>
</dbReference>
<keyword evidence="1" id="KW-0732">Signal</keyword>
<name>A0ABU0M645_9HYPH</name>
<dbReference type="PROSITE" id="PS51318">
    <property type="entry name" value="TAT"/>
    <property type="match status" value="1"/>
</dbReference>
<evidence type="ECO:0000256" key="1">
    <source>
        <dbReference type="SAM" id="SignalP"/>
    </source>
</evidence>
<evidence type="ECO:0000259" key="2">
    <source>
        <dbReference type="PROSITE" id="PS51352"/>
    </source>
</evidence>
<proteinExistence type="predicted"/>
<feature type="chain" id="PRO_5047021637" evidence="1">
    <location>
        <begin position="29"/>
        <end position="133"/>
    </location>
</feature>
<dbReference type="RefSeq" id="WP_266279841.1">
    <property type="nucleotide sequence ID" value="NZ_JAPKNF010000001.1"/>
</dbReference>
<dbReference type="Gene3D" id="3.40.30.10">
    <property type="entry name" value="Glutaredoxin"/>
    <property type="match status" value="1"/>
</dbReference>
<dbReference type="CDD" id="cd02947">
    <property type="entry name" value="TRX_family"/>
    <property type="match status" value="1"/>
</dbReference>
<gene>
    <name evidence="3" type="ORF">QO015_001866</name>
</gene>
<feature type="signal peptide" evidence="1">
    <location>
        <begin position="1"/>
        <end position="28"/>
    </location>
</feature>
<dbReference type="SUPFAM" id="SSF52833">
    <property type="entry name" value="Thioredoxin-like"/>
    <property type="match status" value="1"/>
</dbReference>
<evidence type="ECO:0000313" key="4">
    <source>
        <dbReference type="Proteomes" id="UP001223743"/>
    </source>
</evidence>
<dbReference type="InterPro" id="IPR036249">
    <property type="entry name" value="Thioredoxin-like_sf"/>
</dbReference>
<sequence length="133" mass="14106">MLTRRRLAAIAAALPALALAASFTPAFALTDLPYDAAAVQKAIASGKPVAIHVNASWCLQCRAQSSILGRLAKEGRYPDLAVFTVDYDKQKDVVKALGVPRSTFIVYRGGKEAGRMSWGVTEASVTDVLNKAG</sequence>
<evidence type="ECO:0000313" key="3">
    <source>
        <dbReference type="EMBL" id="MDQ0516253.1"/>
    </source>
</evidence>
<dbReference type="GO" id="GO:0016853">
    <property type="term" value="F:isomerase activity"/>
    <property type="evidence" value="ECO:0007669"/>
    <property type="project" value="UniProtKB-KW"/>
</dbReference>
<feature type="domain" description="Thioredoxin" evidence="2">
    <location>
        <begin position="18"/>
        <end position="133"/>
    </location>
</feature>
<dbReference type="Pfam" id="PF00085">
    <property type="entry name" value="Thioredoxin"/>
    <property type="match status" value="1"/>
</dbReference>
<reference evidence="3 4" key="1">
    <citation type="submission" date="2023-07" db="EMBL/GenBank/DDBJ databases">
        <title>Genomic Encyclopedia of Type Strains, Phase IV (KMG-IV): sequencing the most valuable type-strain genomes for metagenomic binning, comparative biology and taxonomic classification.</title>
        <authorList>
            <person name="Goeker M."/>
        </authorList>
    </citation>
    <scope>NUCLEOTIDE SEQUENCE [LARGE SCALE GENOMIC DNA]</scope>
    <source>
        <strain evidence="3 4">B1-1</strain>
    </source>
</reference>
<dbReference type="InterPro" id="IPR013766">
    <property type="entry name" value="Thioredoxin_domain"/>
</dbReference>
<dbReference type="EMBL" id="JAUSWJ010000001">
    <property type="protein sequence ID" value="MDQ0516253.1"/>
    <property type="molecule type" value="Genomic_DNA"/>
</dbReference>
<accession>A0ABU0M645</accession>
<dbReference type="Proteomes" id="UP001223743">
    <property type="component" value="Unassembled WGS sequence"/>
</dbReference>
<comment type="caution">
    <text evidence="3">The sequence shown here is derived from an EMBL/GenBank/DDBJ whole genome shotgun (WGS) entry which is preliminary data.</text>
</comment>
<keyword evidence="3" id="KW-0413">Isomerase</keyword>